<organism evidence="2 3">
    <name type="scientific">Paraburkholderia dioscoreae</name>
    <dbReference type="NCBI Taxonomy" id="2604047"/>
    <lineage>
        <taxon>Bacteria</taxon>
        <taxon>Pseudomonadati</taxon>
        <taxon>Pseudomonadota</taxon>
        <taxon>Betaproteobacteria</taxon>
        <taxon>Burkholderiales</taxon>
        <taxon>Burkholderiaceae</taxon>
        <taxon>Paraburkholderia</taxon>
    </lineage>
</organism>
<geneLocation type="plasmid" evidence="2 3">
    <name>pI</name>
</geneLocation>
<reference evidence="2 3" key="1">
    <citation type="submission" date="2019-08" db="EMBL/GenBank/DDBJ databases">
        <authorList>
            <person name="Herpell B J."/>
        </authorList>
    </citation>
    <scope>NUCLEOTIDE SEQUENCE [LARGE SCALE GENOMIC DNA]</scope>
    <source>
        <strain evidence="3">Msb3</strain>
        <plasmid evidence="2 3">pI</plasmid>
    </source>
</reference>
<accession>A0A5Q4YWN4</accession>
<feature type="compositionally biased region" description="Basic and acidic residues" evidence="1">
    <location>
        <begin position="23"/>
        <end position="41"/>
    </location>
</feature>
<keyword evidence="2" id="KW-0614">Plasmid</keyword>
<proteinExistence type="predicted"/>
<evidence type="ECO:0000256" key="1">
    <source>
        <dbReference type="SAM" id="MobiDB-lite"/>
    </source>
</evidence>
<gene>
    <name evidence="2" type="ORF">PDMSB3_0056</name>
</gene>
<evidence type="ECO:0000313" key="3">
    <source>
        <dbReference type="Proteomes" id="UP000325811"/>
    </source>
</evidence>
<dbReference type="Proteomes" id="UP000325811">
    <property type="component" value="Plasmid pI"/>
</dbReference>
<dbReference type="KEGG" id="pdio:PDMSB3_0056.2"/>
<dbReference type="EMBL" id="LR699555">
    <property type="protein sequence ID" value="VVD30892.1"/>
    <property type="molecule type" value="Genomic_DNA"/>
</dbReference>
<keyword evidence="3" id="KW-1185">Reference proteome</keyword>
<sequence>MKGDGDQREHTTDKCLLVQRDASPLDKSKMDAQSRSDENATYERKRRNDYFNLFVHPVFLCLGQRNNAFQFRPAVDAHFSVRVCDPCPIWIRTQA</sequence>
<name>A0A5Q4YWN4_9BURK</name>
<evidence type="ECO:0000313" key="2">
    <source>
        <dbReference type="EMBL" id="VVD30892.1"/>
    </source>
</evidence>
<protein>
    <submittedName>
        <fullName evidence="2">Uncharacterized protein</fullName>
    </submittedName>
</protein>
<feature type="region of interest" description="Disordered" evidence="1">
    <location>
        <begin position="20"/>
        <end position="41"/>
    </location>
</feature>
<dbReference type="AlphaFoldDB" id="A0A5Q4YWN4"/>